<dbReference type="EMBL" id="ASPP01015411">
    <property type="protein sequence ID" value="ETO18153.1"/>
    <property type="molecule type" value="Genomic_DNA"/>
</dbReference>
<reference evidence="1 2" key="1">
    <citation type="journal article" date="2013" name="Curr. Biol.">
        <title>The Genome of the Foraminiferan Reticulomyxa filosa.</title>
        <authorList>
            <person name="Glockner G."/>
            <person name="Hulsmann N."/>
            <person name="Schleicher M."/>
            <person name="Noegel A.A."/>
            <person name="Eichinger L."/>
            <person name="Gallinger C."/>
            <person name="Pawlowski J."/>
            <person name="Sierra R."/>
            <person name="Euteneuer U."/>
            <person name="Pillet L."/>
            <person name="Moustafa A."/>
            <person name="Platzer M."/>
            <person name="Groth M."/>
            <person name="Szafranski K."/>
            <person name="Schliwa M."/>
        </authorList>
    </citation>
    <scope>NUCLEOTIDE SEQUENCE [LARGE SCALE GENOMIC DNA]</scope>
</reference>
<evidence type="ECO:0000313" key="1">
    <source>
        <dbReference type="EMBL" id="ETO18153.1"/>
    </source>
</evidence>
<sequence length="175" mass="20875">MRLRNKLQICKTTKKLCVIPPINDATKKIFYFKLFTFFINKKKTVIHKYLSFVCFDSFISAQKHLKNEATRIPTETENNAAELVHTDEEKSLIQKCRHLKKEIEIEEKMMGGFEKEIEQLQVLWESEKDKLENMKTTIRNKFIEKEELELQQQNELRVLSSAISLTIFVYVYFIF</sequence>
<dbReference type="AlphaFoldDB" id="X6MVX9"/>
<proteinExistence type="predicted"/>
<evidence type="ECO:0000313" key="2">
    <source>
        <dbReference type="Proteomes" id="UP000023152"/>
    </source>
</evidence>
<accession>X6MVX9</accession>
<organism evidence="1 2">
    <name type="scientific">Reticulomyxa filosa</name>
    <dbReference type="NCBI Taxonomy" id="46433"/>
    <lineage>
        <taxon>Eukaryota</taxon>
        <taxon>Sar</taxon>
        <taxon>Rhizaria</taxon>
        <taxon>Retaria</taxon>
        <taxon>Foraminifera</taxon>
        <taxon>Monothalamids</taxon>
        <taxon>Reticulomyxidae</taxon>
        <taxon>Reticulomyxa</taxon>
    </lineage>
</organism>
<protein>
    <submittedName>
        <fullName evidence="1">Uncharacterized protein</fullName>
    </submittedName>
</protein>
<keyword evidence="2" id="KW-1185">Reference proteome</keyword>
<gene>
    <name evidence="1" type="ORF">RFI_19136</name>
</gene>
<dbReference type="Proteomes" id="UP000023152">
    <property type="component" value="Unassembled WGS sequence"/>
</dbReference>
<comment type="caution">
    <text evidence="1">The sequence shown here is derived from an EMBL/GenBank/DDBJ whole genome shotgun (WGS) entry which is preliminary data.</text>
</comment>
<name>X6MVX9_RETFI</name>